<feature type="domain" description="DUF3291" evidence="1">
    <location>
        <begin position="8"/>
        <end position="142"/>
    </location>
</feature>
<gene>
    <name evidence="2" type="ORF">GCM10009682_10020</name>
</gene>
<reference evidence="3" key="1">
    <citation type="journal article" date="2019" name="Int. J. Syst. Evol. Microbiol.">
        <title>The Global Catalogue of Microorganisms (GCM) 10K type strain sequencing project: providing services to taxonomists for standard genome sequencing and annotation.</title>
        <authorList>
            <consortium name="The Broad Institute Genomics Platform"/>
            <consortium name="The Broad Institute Genome Sequencing Center for Infectious Disease"/>
            <person name="Wu L."/>
            <person name="Ma J."/>
        </authorList>
    </citation>
    <scope>NUCLEOTIDE SEQUENCE [LARGE SCALE GENOMIC DNA]</scope>
    <source>
        <strain evidence="3">JCM 13250</strain>
    </source>
</reference>
<proteinExistence type="predicted"/>
<protein>
    <submittedName>
        <fullName evidence="2">DUF3291 domain-containing protein</fullName>
    </submittedName>
</protein>
<evidence type="ECO:0000259" key="1">
    <source>
        <dbReference type="Pfam" id="PF11695"/>
    </source>
</evidence>
<dbReference type="SUPFAM" id="SSF54909">
    <property type="entry name" value="Dimeric alpha+beta barrel"/>
    <property type="match status" value="1"/>
</dbReference>
<accession>A0ABP4XS71</accession>
<dbReference type="RefSeq" id="WP_344126721.1">
    <property type="nucleotide sequence ID" value="NZ_BAAALT010000021.1"/>
</dbReference>
<organism evidence="2 3">
    <name type="scientific">Luedemannella flava</name>
    <dbReference type="NCBI Taxonomy" id="349316"/>
    <lineage>
        <taxon>Bacteria</taxon>
        <taxon>Bacillati</taxon>
        <taxon>Actinomycetota</taxon>
        <taxon>Actinomycetes</taxon>
        <taxon>Micromonosporales</taxon>
        <taxon>Micromonosporaceae</taxon>
        <taxon>Luedemannella</taxon>
    </lineage>
</organism>
<name>A0ABP4XS71_9ACTN</name>
<keyword evidence="3" id="KW-1185">Reference proteome</keyword>
<dbReference type="Proteomes" id="UP001500218">
    <property type="component" value="Unassembled WGS sequence"/>
</dbReference>
<evidence type="ECO:0000313" key="3">
    <source>
        <dbReference type="Proteomes" id="UP001500218"/>
    </source>
</evidence>
<dbReference type="EMBL" id="BAAALT010000021">
    <property type="protein sequence ID" value="GAA1789928.1"/>
    <property type="molecule type" value="Genomic_DNA"/>
</dbReference>
<evidence type="ECO:0000313" key="2">
    <source>
        <dbReference type="EMBL" id="GAA1789928.1"/>
    </source>
</evidence>
<dbReference type="Pfam" id="PF11695">
    <property type="entry name" value="DUF3291"/>
    <property type="match status" value="1"/>
</dbReference>
<dbReference type="InterPro" id="IPR011008">
    <property type="entry name" value="Dimeric_a/b-barrel"/>
</dbReference>
<comment type="caution">
    <text evidence="2">The sequence shown here is derived from an EMBL/GenBank/DDBJ whole genome shotgun (WGS) entry which is preliminary data.</text>
</comment>
<dbReference type="InterPro" id="IPR021708">
    <property type="entry name" value="DUF3291"/>
</dbReference>
<sequence length="164" mass="18078">MTDEPCHLAQINVARLLAPLTDPLIADFVANIDPVNAAAEAAPGYVWRLDLPAGEAKVFDDEWLLVNMSVWASVEALTSYVYDPVHRAVLGRRREWFSRLADASTALWWVPAGHEPTVAEAEERLRLLRANGPTPEAFTMRTTFPPPVGSHRLADVPDVEPCPA</sequence>